<comment type="caution">
    <text evidence="7">The sequence shown here is derived from an EMBL/GenBank/DDBJ whole genome shotgun (WGS) entry which is preliminary data.</text>
</comment>
<keyword evidence="3" id="KW-0732">Signal</keyword>
<evidence type="ECO:0000313" key="7">
    <source>
        <dbReference type="EMBL" id="KAJ8025219.1"/>
    </source>
</evidence>
<dbReference type="InterPro" id="IPR018939">
    <property type="entry name" value="Autophagy-rel_prot_27"/>
</dbReference>
<name>A0A9Q1BHB3_HOLLE</name>
<dbReference type="AlphaFoldDB" id="A0A9Q1BHB3"/>
<evidence type="ECO:0000256" key="1">
    <source>
        <dbReference type="ARBA" id="ARBA00004167"/>
    </source>
</evidence>
<keyword evidence="5 6" id="KW-0472">Membrane</keyword>
<evidence type="ECO:0000256" key="5">
    <source>
        <dbReference type="ARBA" id="ARBA00023136"/>
    </source>
</evidence>
<keyword evidence="4 6" id="KW-1133">Transmembrane helix</keyword>
<reference evidence="7" key="1">
    <citation type="submission" date="2021-10" db="EMBL/GenBank/DDBJ databases">
        <title>Tropical sea cucumber genome reveals ecological adaptation and Cuvierian tubules defense mechanism.</title>
        <authorList>
            <person name="Chen T."/>
        </authorList>
    </citation>
    <scope>NUCLEOTIDE SEQUENCE</scope>
    <source>
        <strain evidence="7">Nanhai2018</strain>
        <tissue evidence="7">Muscle</tissue>
    </source>
</reference>
<evidence type="ECO:0000256" key="2">
    <source>
        <dbReference type="ARBA" id="ARBA00022692"/>
    </source>
</evidence>
<evidence type="ECO:0000256" key="6">
    <source>
        <dbReference type="SAM" id="Phobius"/>
    </source>
</evidence>
<protein>
    <submittedName>
        <fullName evidence="7">Uncharacterized protein</fullName>
    </submittedName>
</protein>
<evidence type="ECO:0000256" key="3">
    <source>
        <dbReference type="ARBA" id="ARBA00022729"/>
    </source>
</evidence>
<keyword evidence="2 6" id="KW-0812">Transmembrane</keyword>
<dbReference type="GO" id="GO:0016020">
    <property type="term" value="C:membrane"/>
    <property type="evidence" value="ECO:0007669"/>
    <property type="project" value="UniProtKB-SubCell"/>
</dbReference>
<proteinExistence type="predicted"/>
<sequence>MLMIYLLRDLSRNDLKQIDVNTGILQTNATQMSTFSVLLVVYIASGIGYAKYKGRTGKEMIPNYSFWSDLPYAIKDGFKFSISLVRGKSYTPSTSAKAKPSAYGSM</sequence>
<accession>A0A9Q1BHB3</accession>
<organism evidence="7 8">
    <name type="scientific">Holothuria leucospilota</name>
    <name type="common">Black long sea cucumber</name>
    <name type="synonym">Mertensiothuria leucospilota</name>
    <dbReference type="NCBI Taxonomy" id="206669"/>
    <lineage>
        <taxon>Eukaryota</taxon>
        <taxon>Metazoa</taxon>
        <taxon>Echinodermata</taxon>
        <taxon>Eleutherozoa</taxon>
        <taxon>Echinozoa</taxon>
        <taxon>Holothuroidea</taxon>
        <taxon>Aspidochirotacea</taxon>
        <taxon>Aspidochirotida</taxon>
        <taxon>Holothuriidae</taxon>
        <taxon>Holothuria</taxon>
    </lineage>
</organism>
<feature type="transmembrane region" description="Helical" evidence="6">
    <location>
        <begin position="32"/>
        <end position="50"/>
    </location>
</feature>
<evidence type="ECO:0000313" key="8">
    <source>
        <dbReference type="Proteomes" id="UP001152320"/>
    </source>
</evidence>
<comment type="subcellular location">
    <subcellularLocation>
        <location evidence="1">Membrane</location>
        <topology evidence="1">Single-pass membrane protein</topology>
    </subcellularLocation>
</comment>
<dbReference type="Pfam" id="PF09451">
    <property type="entry name" value="ATG27"/>
    <property type="match status" value="1"/>
</dbReference>
<evidence type="ECO:0000256" key="4">
    <source>
        <dbReference type="ARBA" id="ARBA00022989"/>
    </source>
</evidence>
<dbReference type="OrthoDB" id="29460at2759"/>
<keyword evidence="8" id="KW-1185">Reference proteome</keyword>
<dbReference type="EMBL" id="JAIZAY010000018">
    <property type="protein sequence ID" value="KAJ8025219.1"/>
    <property type="molecule type" value="Genomic_DNA"/>
</dbReference>
<dbReference type="Proteomes" id="UP001152320">
    <property type="component" value="Chromosome 18"/>
</dbReference>
<gene>
    <name evidence="7" type="ORF">HOLleu_35364</name>
</gene>